<feature type="transmembrane region" description="Helical" evidence="23">
    <location>
        <begin position="86"/>
        <end position="107"/>
    </location>
</feature>
<dbReference type="InterPro" id="IPR018083">
    <property type="entry name" value="Sterol_reductase_CS"/>
</dbReference>
<reference evidence="24" key="2">
    <citation type="submission" date="2021-09" db="EMBL/GenBank/DDBJ databases">
        <authorList>
            <person name="Jia N."/>
            <person name="Wang J."/>
            <person name="Shi W."/>
            <person name="Du L."/>
            <person name="Sun Y."/>
            <person name="Zhan W."/>
            <person name="Jiang J."/>
            <person name="Wang Q."/>
            <person name="Zhang B."/>
            <person name="Ji P."/>
            <person name="Sakyi L.B."/>
            <person name="Cui X."/>
            <person name="Yuan T."/>
            <person name="Jiang B."/>
            <person name="Yang W."/>
            <person name="Lam T.T.-Y."/>
            <person name="Chang Q."/>
            <person name="Ding S."/>
            <person name="Wang X."/>
            <person name="Zhu J."/>
            <person name="Ruan X."/>
            <person name="Zhao L."/>
            <person name="Wei J."/>
            <person name="Que T."/>
            <person name="Du C."/>
            <person name="Cheng J."/>
            <person name="Dai P."/>
            <person name="Han X."/>
            <person name="Huang E."/>
            <person name="Gao Y."/>
            <person name="Liu J."/>
            <person name="Shao H."/>
            <person name="Ye R."/>
            <person name="Li L."/>
            <person name="Wei W."/>
            <person name="Wang X."/>
            <person name="Wang C."/>
            <person name="Huo Q."/>
            <person name="Li W."/>
            <person name="Guo W."/>
            <person name="Chen H."/>
            <person name="Chen S."/>
            <person name="Zhou L."/>
            <person name="Zhou L."/>
            <person name="Ni X."/>
            <person name="Tian J."/>
            <person name="Zhou Y."/>
            <person name="Sheng Y."/>
            <person name="Liu T."/>
            <person name="Pan Y."/>
            <person name="Xia L."/>
            <person name="Li J."/>
            <person name="Zhao F."/>
            <person name="Cao W."/>
        </authorList>
    </citation>
    <scope>NUCLEOTIDE SEQUENCE</scope>
    <source>
        <strain evidence="24">Rsan-2018</strain>
        <tissue evidence="24">Larvae</tissue>
    </source>
</reference>
<evidence type="ECO:0000256" key="8">
    <source>
        <dbReference type="ARBA" id="ARBA00022824"/>
    </source>
</evidence>
<evidence type="ECO:0000256" key="11">
    <source>
        <dbReference type="ARBA" id="ARBA00022989"/>
    </source>
</evidence>
<evidence type="ECO:0000256" key="7">
    <source>
        <dbReference type="ARBA" id="ARBA00022778"/>
    </source>
</evidence>
<keyword evidence="10" id="KW-0752">Steroid biosynthesis</keyword>
<keyword evidence="8" id="KW-0256">Endoplasmic reticulum</keyword>
<evidence type="ECO:0000256" key="17">
    <source>
        <dbReference type="ARBA" id="ARBA00023221"/>
    </source>
</evidence>
<keyword evidence="25" id="KW-1185">Reference proteome</keyword>
<dbReference type="PROSITE" id="PS01017">
    <property type="entry name" value="STEROL_REDUCT_1"/>
    <property type="match status" value="1"/>
</dbReference>
<evidence type="ECO:0000256" key="16">
    <source>
        <dbReference type="ARBA" id="ARBA00023166"/>
    </source>
</evidence>
<dbReference type="Gene3D" id="1.20.120.1630">
    <property type="match status" value="1"/>
</dbReference>
<organism evidence="24 25">
    <name type="scientific">Rhipicephalus sanguineus</name>
    <name type="common">Brown dog tick</name>
    <name type="synonym">Ixodes sanguineus</name>
    <dbReference type="NCBI Taxonomy" id="34632"/>
    <lineage>
        <taxon>Eukaryota</taxon>
        <taxon>Metazoa</taxon>
        <taxon>Ecdysozoa</taxon>
        <taxon>Arthropoda</taxon>
        <taxon>Chelicerata</taxon>
        <taxon>Arachnida</taxon>
        <taxon>Acari</taxon>
        <taxon>Parasitiformes</taxon>
        <taxon>Ixodida</taxon>
        <taxon>Ixodoidea</taxon>
        <taxon>Ixodidae</taxon>
        <taxon>Rhipicephalinae</taxon>
        <taxon>Rhipicephalus</taxon>
        <taxon>Rhipicephalus</taxon>
    </lineage>
</organism>
<evidence type="ECO:0000256" key="19">
    <source>
        <dbReference type="ARBA" id="ARBA00039984"/>
    </source>
</evidence>
<dbReference type="InterPro" id="IPR001171">
    <property type="entry name" value="ERG24_DHCR-like"/>
</dbReference>
<comment type="similarity">
    <text evidence="3">Belongs to the ERG4/ERG24 family.</text>
</comment>
<evidence type="ECO:0000256" key="15">
    <source>
        <dbReference type="ARBA" id="ARBA00023136"/>
    </source>
</evidence>
<sequence length="383" mass="43115">MAGSAEACTCHGFGTLEAWTFAVAFTLYSALSIQLLDGKAYRGPPTSSGFRPVYRNSGFTYYVLSLLIAGYFLLEKDLPGYAIYRSIPSLVAVLVIVGFAASTLLYVKGLTSPSPGEHGSSGNVVYDFFWGLELYPRIGKRFDVKLWTNSRFGMMLWQLLVLICWKARVETAGWSWAMAATSFLQTAHAAKFFWREDRYVQFADVVVDRSGYYLSFGFMAFMGPIYAIPNFYMVEHCPDMSPVLAIFVAILGLVLSLLHSGCGYQKQLLKDTQGDCVLWQSPAKVIRASYCDHAGHETADLLPLSGFWSICRRPDYVLEILIHLCWALPAGGKSVVPYLSTILHACILVYETYRFEDLCAKKYGQKWKQYCAIVKFRMIPYIY</sequence>
<evidence type="ECO:0000256" key="5">
    <source>
        <dbReference type="ARBA" id="ARBA00022548"/>
    </source>
</evidence>
<evidence type="ECO:0000256" key="13">
    <source>
        <dbReference type="ARBA" id="ARBA00023011"/>
    </source>
</evidence>
<evidence type="ECO:0000256" key="10">
    <source>
        <dbReference type="ARBA" id="ARBA00022955"/>
    </source>
</evidence>
<feature type="transmembrane region" description="Helical" evidence="23">
    <location>
        <begin position="174"/>
        <end position="194"/>
    </location>
</feature>
<keyword evidence="11 23" id="KW-1133">Transmembrane helix</keyword>
<name>A0A9D4PNN8_RHISA</name>
<dbReference type="VEuPathDB" id="VectorBase:RSAN_048780"/>
<protein>
    <recommendedName>
        <fullName evidence="19">7-dehydrocholesterol reductase</fullName>
        <ecNumber evidence="18">1.3.1.21</ecNumber>
    </recommendedName>
    <alternativeName>
        <fullName evidence="20">Sterol Delta(7)-reductase</fullName>
    </alternativeName>
</protein>
<dbReference type="PANTHER" id="PTHR21257">
    <property type="entry name" value="DELTA(14)-STEROL REDUCTASE"/>
    <property type="match status" value="1"/>
</dbReference>
<evidence type="ECO:0000256" key="18">
    <source>
        <dbReference type="ARBA" id="ARBA00038851"/>
    </source>
</evidence>
<dbReference type="GO" id="GO:0005789">
    <property type="term" value="C:endoplasmic reticulum membrane"/>
    <property type="evidence" value="ECO:0007669"/>
    <property type="project" value="UniProtKB-SubCell"/>
</dbReference>
<reference evidence="24" key="1">
    <citation type="journal article" date="2020" name="Cell">
        <title>Large-Scale Comparative Analyses of Tick Genomes Elucidate Their Genetic Diversity and Vector Capacities.</title>
        <authorList>
            <consortium name="Tick Genome and Microbiome Consortium (TIGMIC)"/>
            <person name="Jia N."/>
            <person name="Wang J."/>
            <person name="Shi W."/>
            <person name="Du L."/>
            <person name="Sun Y."/>
            <person name="Zhan W."/>
            <person name="Jiang J.F."/>
            <person name="Wang Q."/>
            <person name="Zhang B."/>
            <person name="Ji P."/>
            <person name="Bell-Sakyi L."/>
            <person name="Cui X.M."/>
            <person name="Yuan T.T."/>
            <person name="Jiang B.G."/>
            <person name="Yang W.F."/>
            <person name="Lam T.T."/>
            <person name="Chang Q.C."/>
            <person name="Ding S.J."/>
            <person name="Wang X.J."/>
            <person name="Zhu J.G."/>
            <person name="Ruan X.D."/>
            <person name="Zhao L."/>
            <person name="Wei J.T."/>
            <person name="Ye R.Z."/>
            <person name="Que T.C."/>
            <person name="Du C.H."/>
            <person name="Zhou Y.H."/>
            <person name="Cheng J.X."/>
            <person name="Dai P.F."/>
            <person name="Guo W.B."/>
            <person name="Han X.H."/>
            <person name="Huang E.J."/>
            <person name="Li L.F."/>
            <person name="Wei W."/>
            <person name="Gao Y.C."/>
            <person name="Liu J.Z."/>
            <person name="Shao H.Z."/>
            <person name="Wang X."/>
            <person name="Wang C.C."/>
            <person name="Yang T.C."/>
            <person name="Huo Q.B."/>
            <person name="Li W."/>
            <person name="Chen H.Y."/>
            <person name="Chen S.E."/>
            <person name="Zhou L.G."/>
            <person name="Ni X.B."/>
            <person name="Tian J.H."/>
            <person name="Sheng Y."/>
            <person name="Liu T."/>
            <person name="Pan Y.S."/>
            <person name="Xia L.Y."/>
            <person name="Li J."/>
            <person name="Zhao F."/>
            <person name="Cao W.C."/>
        </authorList>
    </citation>
    <scope>NUCLEOTIDE SEQUENCE</scope>
    <source>
        <strain evidence="24">Rsan-2018</strain>
    </source>
</reference>
<proteinExistence type="inferred from homology"/>
<keyword evidence="13" id="KW-0756">Sterol biosynthesis</keyword>
<evidence type="ECO:0000256" key="9">
    <source>
        <dbReference type="ARBA" id="ARBA00022857"/>
    </source>
</evidence>
<dbReference type="Pfam" id="PF01222">
    <property type="entry name" value="ERG4_ERG24"/>
    <property type="match status" value="1"/>
</dbReference>
<keyword evidence="15 23" id="KW-0472">Membrane</keyword>
<evidence type="ECO:0000256" key="21">
    <source>
        <dbReference type="ARBA" id="ARBA00047795"/>
    </source>
</evidence>
<keyword evidence="17" id="KW-0753">Steroid metabolism</keyword>
<evidence type="ECO:0000256" key="3">
    <source>
        <dbReference type="ARBA" id="ARBA00005402"/>
    </source>
</evidence>
<evidence type="ECO:0000313" key="24">
    <source>
        <dbReference type="EMBL" id="KAH7947824.1"/>
    </source>
</evidence>
<accession>A0A9D4PNN8</accession>
<feature type="transmembrane region" description="Helical" evidence="23">
    <location>
        <begin position="18"/>
        <end position="36"/>
    </location>
</feature>
<comment type="catalytic activity">
    <reaction evidence="21">
        <text>cholesterol + NADP(+) = 7-dehydrocholesterol + NADPH + H(+)</text>
        <dbReference type="Rhea" id="RHEA:23984"/>
        <dbReference type="ChEBI" id="CHEBI:15378"/>
        <dbReference type="ChEBI" id="CHEBI:16113"/>
        <dbReference type="ChEBI" id="CHEBI:17759"/>
        <dbReference type="ChEBI" id="CHEBI:57783"/>
        <dbReference type="ChEBI" id="CHEBI:58349"/>
        <dbReference type="EC" id="1.3.1.21"/>
    </reaction>
    <physiologicalReaction direction="right-to-left" evidence="21">
        <dbReference type="Rhea" id="RHEA:23986"/>
    </physiologicalReaction>
</comment>
<dbReference type="GO" id="GO:0006695">
    <property type="term" value="P:cholesterol biosynthetic process"/>
    <property type="evidence" value="ECO:0007669"/>
    <property type="project" value="UniProtKB-KW"/>
</dbReference>
<dbReference type="Proteomes" id="UP000821837">
    <property type="component" value="Chromosome 6"/>
</dbReference>
<evidence type="ECO:0000256" key="2">
    <source>
        <dbReference type="ARBA" id="ARBA00004770"/>
    </source>
</evidence>
<keyword evidence="6 23" id="KW-0812">Transmembrane</keyword>
<dbReference type="GO" id="GO:0047598">
    <property type="term" value="F:7-dehydrocholesterol reductase activity"/>
    <property type="evidence" value="ECO:0007669"/>
    <property type="project" value="UniProtKB-EC"/>
</dbReference>
<evidence type="ECO:0000256" key="23">
    <source>
        <dbReference type="SAM" id="Phobius"/>
    </source>
</evidence>
<dbReference type="PANTHER" id="PTHR21257:SF38">
    <property type="entry name" value="7-DEHYDROCHOLESTEROL REDUCTASE"/>
    <property type="match status" value="1"/>
</dbReference>
<gene>
    <name evidence="24" type="ORF">HPB52_016152</name>
</gene>
<evidence type="ECO:0000256" key="6">
    <source>
        <dbReference type="ARBA" id="ARBA00022692"/>
    </source>
</evidence>
<feature type="transmembrane region" description="Helical" evidence="23">
    <location>
        <begin position="206"/>
        <end position="228"/>
    </location>
</feature>
<keyword evidence="9" id="KW-0521">NADP</keyword>
<evidence type="ECO:0000256" key="14">
    <source>
        <dbReference type="ARBA" id="ARBA00023098"/>
    </source>
</evidence>
<keyword evidence="7" id="KW-0152">Cholesterol biosynthesis</keyword>
<evidence type="ECO:0000256" key="4">
    <source>
        <dbReference type="ARBA" id="ARBA00022516"/>
    </source>
</evidence>
<keyword evidence="16" id="KW-1207">Sterol metabolism</keyword>
<comment type="pathway">
    <text evidence="2">Steroid biosynthesis; cholesterol biosynthesis.</text>
</comment>
<keyword evidence="14" id="KW-0443">Lipid metabolism</keyword>
<evidence type="ECO:0000256" key="12">
    <source>
        <dbReference type="ARBA" id="ARBA00023002"/>
    </source>
</evidence>
<dbReference type="AlphaFoldDB" id="A0A9D4PNN8"/>
<feature type="transmembrane region" description="Helical" evidence="23">
    <location>
        <begin position="240"/>
        <end position="258"/>
    </location>
</feature>
<keyword evidence="5" id="KW-0153">Cholesterol metabolism</keyword>
<evidence type="ECO:0000256" key="22">
    <source>
        <dbReference type="ARBA" id="ARBA00047826"/>
    </source>
</evidence>
<comment type="subcellular location">
    <subcellularLocation>
        <location evidence="1">Endoplasmic reticulum membrane</location>
        <topology evidence="1">Multi-pass membrane protein</topology>
    </subcellularLocation>
</comment>
<evidence type="ECO:0000313" key="25">
    <source>
        <dbReference type="Proteomes" id="UP000821837"/>
    </source>
</evidence>
<dbReference type="EMBL" id="JABSTV010001252">
    <property type="protein sequence ID" value="KAH7947824.1"/>
    <property type="molecule type" value="Genomic_DNA"/>
</dbReference>
<evidence type="ECO:0000256" key="1">
    <source>
        <dbReference type="ARBA" id="ARBA00004477"/>
    </source>
</evidence>
<dbReference type="GO" id="GO:0016132">
    <property type="term" value="P:brassinosteroid biosynthetic process"/>
    <property type="evidence" value="ECO:0007669"/>
    <property type="project" value="TreeGrafter"/>
</dbReference>
<keyword evidence="12" id="KW-0560">Oxidoreductase</keyword>
<feature type="transmembrane region" description="Helical" evidence="23">
    <location>
        <begin position="57"/>
        <end position="74"/>
    </location>
</feature>
<keyword evidence="4" id="KW-0444">Lipid biosynthesis</keyword>
<evidence type="ECO:0000256" key="20">
    <source>
        <dbReference type="ARBA" id="ARBA00042688"/>
    </source>
</evidence>
<comment type="caution">
    <text evidence="24">The sequence shown here is derived from an EMBL/GenBank/DDBJ whole genome shotgun (WGS) entry which is preliminary data.</text>
</comment>
<dbReference type="EC" id="1.3.1.21" evidence="18"/>
<comment type="catalytic activity">
    <reaction evidence="22">
        <text>7-dehydrodesmosterol + NADPH + H(+) = desmosterol + NADP(+)</text>
        <dbReference type="Rhea" id="RHEA:46740"/>
        <dbReference type="ChEBI" id="CHEBI:15378"/>
        <dbReference type="ChEBI" id="CHEBI:17737"/>
        <dbReference type="ChEBI" id="CHEBI:27910"/>
        <dbReference type="ChEBI" id="CHEBI:57783"/>
        <dbReference type="ChEBI" id="CHEBI:58349"/>
    </reaction>
    <physiologicalReaction direction="left-to-right" evidence="22">
        <dbReference type="Rhea" id="RHEA:46741"/>
    </physiologicalReaction>
</comment>